<dbReference type="InterPro" id="IPR051466">
    <property type="entry name" value="D-amino_acid_metab_enzyme"/>
</dbReference>
<protein>
    <submittedName>
        <fullName evidence="2">Amino acid deaminase/aldolase</fullName>
    </submittedName>
</protein>
<dbReference type="Gene3D" id="3.20.20.10">
    <property type="entry name" value="Alanine racemase"/>
    <property type="match status" value="1"/>
</dbReference>
<evidence type="ECO:0000259" key="1">
    <source>
        <dbReference type="Pfam" id="PF01168"/>
    </source>
</evidence>
<evidence type="ECO:0000313" key="2">
    <source>
        <dbReference type="EMBL" id="WDV05282.1"/>
    </source>
</evidence>
<dbReference type="InterPro" id="IPR029066">
    <property type="entry name" value="PLP-binding_barrel"/>
</dbReference>
<dbReference type="GO" id="GO:0036088">
    <property type="term" value="P:D-serine catabolic process"/>
    <property type="evidence" value="ECO:0007669"/>
    <property type="project" value="TreeGrafter"/>
</dbReference>
<sequence length="392" mass="43966">MMTLRLDQAFIDVERPFAWLDLDALDKNIQIVQDACGEKQIRIATKSIRSVDVLRYVQKNLAQVVGFMTFTAAETIFLLQQQFDDVLLGYPVMEEASIRRLLHFVKEGKTVTFMVDRQEHVQLLARLGEEIDVRVQICIDINVSNDFKVLYFGTKRSSLYSLETLTPFLQAIQKNPFLEVVGAMGYEAQIAGVGNRPANALKGRVIDAMQVQAKKQVTQFRRLAIAHIKAYFPNLRFVNGGGSGSMSYTAKQKEVTEITVGSAFYAPGLFDQFTHLQLEKAAGFALRVTRKPEKNIVVCHGGGYTASGAVNMDRLPVFYEPTTFAYLTLEGAGEVQTPIKVKGKTVNIGDTIYFRHAKAGELCERFQVLHGIRGDKYIGRYTTYRGDGQCFL</sequence>
<gene>
    <name evidence="2" type="ORF">OU989_13290</name>
</gene>
<dbReference type="KEGG" id="liu:OU989_13290"/>
<dbReference type="SUPFAM" id="SSF51419">
    <property type="entry name" value="PLP-binding barrel"/>
    <property type="match status" value="1"/>
</dbReference>
<dbReference type="PANTHER" id="PTHR28004:SF2">
    <property type="entry name" value="D-SERINE DEHYDRATASE"/>
    <property type="match status" value="1"/>
</dbReference>
<dbReference type="GO" id="GO:0008721">
    <property type="term" value="F:D-serine ammonia-lyase activity"/>
    <property type="evidence" value="ECO:0007669"/>
    <property type="project" value="TreeGrafter"/>
</dbReference>
<feature type="domain" description="Alanine racemase N-terminal" evidence="1">
    <location>
        <begin position="21"/>
        <end position="265"/>
    </location>
</feature>
<proteinExistence type="predicted"/>
<dbReference type="RefSeq" id="WP_274793514.1">
    <property type="nucleotide sequence ID" value="NZ_CP113527.1"/>
</dbReference>
<dbReference type="EMBL" id="CP113527">
    <property type="protein sequence ID" value="WDV05282.1"/>
    <property type="molecule type" value="Genomic_DNA"/>
</dbReference>
<organism evidence="2 3">
    <name type="scientific">Lysinibacillus irui</name>
    <dbReference type="NCBI Taxonomy" id="2998077"/>
    <lineage>
        <taxon>Bacteria</taxon>
        <taxon>Bacillati</taxon>
        <taxon>Bacillota</taxon>
        <taxon>Bacilli</taxon>
        <taxon>Bacillales</taxon>
        <taxon>Bacillaceae</taxon>
        <taxon>Lysinibacillus</taxon>
    </lineage>
</organism>
<dbReference type="InterPro" id="IPR001608">
    <property type="entry name" value="Ala_racemase_N"/>
</dbReference>
<dbReference type="AlphaFoldDB" id="A0AAJ5RG37"/>
<name>A0AAJ5RG37_9BACI</name>
<dbReference type="CDD" id="cd06813">
    <property type="entry name" value="PLPDE_III_DSD_D-TA_like_2"/>
    <property type="match status" value="1"/>
</dbReference>
<dbReference type="PANTHER" id="PTHR28004">
    <property type="entry name" value="ZGC:162816-RELATED"/>
    <property type="match status" value="1"/>
</dbReference>
<evidence type="ECO:0000313" key="3">
    <source>
        <dbReference type="Proteomes" id="UP001219585"/>
    </source>
</evidence>
<dbReference type="Proteomes" id="UP001219585">
    <property type="component" value="Chromosome"/>
</dbReference>
<dbReference type="Pfam" id="PF01168">
    <property type="entry name" value="Ala_racemase_N"/>
    <property type="match status" value="1"/>
</dbReference>
<reference evidence="2" key="1">
    <citation type="submission" date="2022-11" db="EMBL/GenBank/DDBJ databases">
        <title>Lysinibacillus irui.</title>
        <authorList>
            <person name="Akintayo S.O."/>
        </authorList>
    </citation>
    <scope>NUCLEOTIDE SEQUENCE</scope>
    <source>
        <strain evidence="2">IRB4-01</strain>
    </source>
</reference>
<accession>A0AAJ5RG37</accession>